<dbReference type="InterPro" id="IPR053024">
    <property type="entry name" value="Fungal_surface_NADase"/>
</dbReference>
<protein>
    <recommendedName>
        <fullName evidence="1">TNT domain-containing protein</fullName>
    </recommendedName>
</protein>
<evidence type="ECO:0000313" key="3">
    <source>
        <dbReference type="Proteomes" id="UP000801428"/>
    </source>
</evidence>
<sequence>MTDFCDGVTGNGDDRCLCNEGDLGPKNLQNARSPKALLEGYQRLGQLKPAKFLEKWRTQKLKDGKQSTQWNWPNASQEGFLLDENGRPISGTCTLEIGVLIDRFGHEDTPYFAPFATPYRMRSLPPSSLNDDYAVYEVRKTLSVLTGPIAPGFEQPGLGTQYIAKMEPGELYGGTWLRKLGHEEVLSLFDEL</sequence>
<dbReference type="Pfam" id="PF14021">
    <property type="entry name" value="TNT"/>
    <property type="match status" value="1"/>
</dbReference>
<dbReference type="PANTHER" id="PTHR42059">
    <property type="entry name" value="TNT DOMAIN-CONTAINING PROTEIN"/>
    <property type="match status" value="1"/>
</dbReference>
<dbReference type="GO" id="GO:0050135">
    <property type="term" value="F:NADP+ nucleosidase activity"/>
    <property type="evidence" value="ECO:0007669"/>
    <property type="project" value="InterPro"/>
</dbReference>
<keyword evidence="3" id="KW-1185">Reference proteome</keyword>
<dbReference type="InterPro" id="IPR025331">
    <property type="entry name" value="TNT"/>
</dbReference>
<dbReference type="PANTHER" id="PTHR42059:SF1">
    <property type="entry name" value="TNT DOMAIN-CONTAINING PROTEIN"/>
    <property type="match status" value="1"/>
</dbReference>
<dbReference type="OrthoDB" id="2923349at2759"/>
<proteinExistence type="predicted"/>
<reference evidence="2" key="1">
    <citation type="submission" date="2019-04" db="EMBL/GenBank/DDBJ databases">
        <title>Sequencing of skin fungus with MAO and IRED activity.</title>
        <authorList>
            <person name="Marsaioli A.J."/>
            <person name="Bonatto J.M.C."/>
            <person name="Reis Junior O."/>
        </authorList>
    </citation>
    <scope>NUCLEOTIDE SEQUENCE</scope>
    <source>
        <strain evidence="2">30M1</strain>
    </source>
</reference>
<dbReference type="Proteomes" id="UP000801428">
    <property type="component" value="Unassembled WGS sequence"/>
</dbReference>
<accession>A0A9P4TN14</accession>
<dbReference type="EMBL" id="SWKU01000002">
    <property type="protein sequence ID" value="KAF3009431.1"/>
    <property type="molecule type" value="Genomic_DNA"/>
</dbReference>
<organism evidence="2 3">
    <name type="scientific">Curvularia kusanoi</name>
    <name type="common">Cochliobolus kusanoi</name>
    <dbReference type="NCBI Taxonomy" id="90978"/>
    <lineage>
        <taxon>Eukaryota</taxon>
        <taxon>Fungi</taxon>
        <taxon>Dikarya</taxon>
        <taxon>Ascomycota</taxon>
        <taxon>Pezizomycotina</taxon>
        <taxon>Dothideomycetes</taxon>
        <taxon>Pleosporomycetidae</taxon>
        <taxon>Pleosporales</taxon>
        <taxon>Pleosporineae</taxon>
        <taxon>Pleosporaceae</taxon>
        <taxon>Curvularia</taxon>
    </lineage>
</organism>
<evidence type="ECO:0000259" key="1">
    <source>
        <dbReference type="Pfam" id="PF14021"/>
    </source>
</evidence>
<gene>
    <name evidence="2" type="ORF">E8E13_000177</name>
</gene>
<name>A0A9P4TN14_CURKU</name>
<dbReference type="AlphaFoldDB" id="A0A9P4TN14"/>
<comment type="caution">
    <text evidence="2">The sequence shown here is derived from an EMBL/GenBank/DDBJ whole genome shotgun (WGS) entry which is preliminary data.</text>
</comment>
<evidence type="ECO:0000313" key="2">
    <source>
        <dbReference type="EMBL" id="KAF3009431.1"/>
    </source>
</evidence>
<feature type="domain" description="TNT" evidence="1">
    <location>
        <begin position="94"/>
        <end position="167"/>
    </location>
</feature>